<name>A0ABW5RFJ4_9BACL</name>
<accession>A0ABW5RFJ4</accession>
<evidence type="ECO:0000313" key="2">
    <source>
        <dbReference type="EMBL" id="MFD2673184.1"/>
    </source>
</evidence>
<gene>
    <name evidence="2" type="ORF">ACFSUC_16550</name>
</gene>
<dbReference type="Pfam" id="PF14065">
    <property type="entry name" value="Pvc16_N"/>
    <property type="match status" value="1"/>
</dbReference>
<organism evidence="2 3">
    <name type="scientific">Marinicrinis sediminis</name>
    <dbReference type="NCBI Taxonomy" id="1652465"/>
    <lineage>
        <taxon>Bacteria</taxon>
        <taxon>Bacillati</taxon>
        <taxon>Bacillota</taxon>
        <taxon>Bacilli</taxon>
        <taxon>Bacillales</taxon>
        <taxon>Paenibacillaceae</taxon>
    </lineage>
</organism>
<reference evidence="3" key="1">
    <citation type="journal article" date="2019" name="Int. J. Syst. Evol. Microbiol.">
        <title>The Global Catalogue of Microorganisms (GCM) 10K type strain sequencing project: providing services to taxonomists for standard genome sequencing and annotation.</title>
        <authorList>
            <consortium name="The Broad Institute Genomics Platform"/>
            <consortium name="The Broad Institute Genome Sequencing Center for Infectious Disease"/>
            <person name="Wu L."/>
            <person name="Ma J."/>
        </authorList>
    </citation>
    <scope>NUCLEOTIDE SEQUENCE [LARGE SCALE GENOMIC DNA]</scope>
    <source>
        <strain evidence="3">KCTC 33676</strain>
    </source>
</reference>
<dbReference type="InterPro" id="IPR025351">
    <property type="entry name" value="Pvc16_N"/>
</dbReference>
<feature type="domain" description="Pvc16 N-terminal" evidence="1">
    <location>
        <begin position="13"/>
        <end position="180"/>
    </location>
</feature>
<keyword evidence="3" id="KW-1185">Reference proteome</keyword>
<comment type="caution">
    <text evidence="2">The sequence shown here is derived from an EMBL/GenBank/DDBJ whole genome shotgun (WGS) entry which is preliminary data.</text>
</comment>
<evidence type="ECO:0000259" key="1">
    <source>
        <dbReference type="Pfam" id="PF14065"/>
    </source>
</evidence>
<dbReference type="EMBL" id="JBHUMM010000043">
    <property type="protein sequence ID" value="MFD2673184.1"/>
    <property type="molecule type" value="Genomic_DNA"/>
</dbReference>
<proteinExistence type="predicted"/>
<dbReference type="Proteomes" id="UP001597497">
    <property type="component" value="Unassembled WGS sequence"/>
</dbReference>
<dbReference type="RefSeq" id="WP_379930742.1">
    <property type="nucleotide sequence ID" value="NZ_JBHUMM010000043.1"/>
</dbReference>
<protein>
    <submittedName>
        <fullName evidence="2">DUF4255 domain-containing protein</fullName>
    </submittedName>
</protein>
<sequence>MGNTNAISDAGLTLIELLREKMVPDPIVQPEYIGLGTPADPGDLNLLLFLYNVTDSESRSNEMIADARGSLQYPPLEINLHFLLTAFSSADAKSKMLDEHRMMGKAMQVLYDHSAIRGAALKGTLLQNNEELRVRKEDMPMEGLQNIWNFSDTPFRLFVPYIAGPIRIESTRTKAVKRVTRTDFTVQG</sequence>
<evidence type="ECO:0000313" key="3">
    <source>
        <dbReference type="Proteomes" id="UP001597497"/>
    </source>
</evidence>